<reference evidence="1 2" key="1">
    <citation type="journal article" date="2019" name="Sci. Rep.">
        <title>Orb-weaving spider Araneus ventricosus genome elucidates the spidroin gene catalogue.</title>
        <authorList>
            <person name="Kono N."/>
            <person name="Nakamura H."/>
            <person name="Ohtoshi R."/>
            <person name="Moran D.A.P."/>
            <person name="Shinohara A."/>
            <person name="Yoshida Y."/>
            <person name="Fujiwara M."/>
            <person name="Mori M."/>
            <person name="Tomita M."/>
            <person name="Arakawa K."/>
        </authorList>
    </citation>
    <scope>NUCLEOTIDE SEQUENCE [LARGE SCALE GENOMIC DNA]</scope>
</reference>
<proteinExistence type="predicted"/>
<evidence type="ECO:0000313" key="1">
    <source>
        <dbReference type="EMBL" id="GBM46048.1"/>
    </source>
</evidence>
<name>A0A4Y2G085_ARAVE</name>
<organism evidence="1 2">
    <name type="scientific">Araneus ventricosus</name>
    <name type="common">Orbweaver spider</name>
    <name type="synonym">Epeira ventricosa</name>
    <dbReference type="NCBI Taxonomy" id="182803"/>
    <lineage>
        <taxon>Eukaryota</taxon>
        <taxon>Metazoa</taxon>
        <taxon>Ecdysozoa</taxon>
        <taxon>Arthropoda</taxon>
        <taxon>Chelicerata</taxon>
        <taxon>Arachnida</taxon>
        <taxon>Araneae</taxon>
        <taxon>Araneomorphae</taxon>
        <taxon>Entelegynae</taxon>
        <taxon>Araneoidea</taxon>
        <taxon>Araneidae</taxon>
        <taxon>Araneus</taxon>
    </lineage>
</organism>
<keyword evidence="2" id="KW-1185">Reference proteome</keyword>
<gene>
    <name evidence="1" type="ORF">AVEN_164059_1</name>
</gene>
<dbReference type="EMBL" id="BGPR01001121">
    <property type="protein sequence ID" value="GBM46048.1"/>
    <property type="molecule type" value="Genomic_DNA"/>
</dbReference>
<accession>A0A4Y2G085</accession>
<dbReference type="AlphaFoldDB" id="A0A4Y2G085"/>
<evidence type="ECO:0000313" key="2">
    <source>
        <dbReference type="Proteomes" id="UP000499080"/>
    </source>
</evidence>
<dbReference type="Proteomes" id="UP000499080">
    <property type="component" value="Unassembled WGS sequence"/>
</dbReference>
<sequence>MNGATTYRHSVCRSPFRNTADGRGATFFTAFCNIFLTAKQNTSRRKCCLMPWKRVTPRLTAVFPNGATAYRHSLCRPPFRNTADEQGATFFTAFFKIFLIAKQNKSNRKCYSMP</sequence>
<protein>
    <submittedName>
        <fullName evidence="1">Uncharacterized protein</fullName>
    </submittedName>
</protein>
<comment type="caution">
    <text evidence="1">The sequence shown here is derived from an EMBL/GenBank/DDBJ whole genome shotgun (WGS) entry which is preliminary data.</text>
</comment>